<protein>
    <recommendedName>
        <fullName evidence="2">Anti-sigma factor antagonist</fullName>
    </recommendedName>
</protein>
<dbReference type="RefSeq" id="WP_097839993.1">
    <property type="nucleotide sequence ID" value="NZ_NMTY01000025.1"/>
</dbReference>
<evidence type="ECO:0000256" key="1">
    <source>
        <dbReference type="ARBA" id="ARBA00009013"/>
    </source>
</evidence>
<dbReference type="AlphaFoldDB" id="A0A2A7ANV0"/>
<dbReference type="Proteomes" id="UP000220005">
    <property type="component" value="Unassembled WGS sequence"/>
</dbReference>
<dbReference type="EMBL" id="NMTY01000025">
    <property type="protein sequence ID" value="PDX80711.1"/>
    <property type="molecule type" value="Genomic_DNA"/>
</dbReference>
<dbReference type="InterPro" id="IPR002645">
    <property type="entry name" value="STAS_dom"/>
</dbReference>
<name>A0A2A7ANV0_9FIRM</name>
<dbReference type="Gene3D" id="3.30.750.24">
    <property type="entry name" value="STAS domain"/>
    <property type="match status" value="1"/>
</dbReference>
<dbReference type="SUPFAM" id="SSF52091">
    <property type="entry name" value="SpoIIaa-like"/>
    <property type="match status" value="1"/>
</dbReference>
<dbReference type="CDD" id="cd07043">
    <property type="entry name" value="STAS_anti-anti-sigma_factors"/>
    <property type="match status" value="1"/>
</dbReference>
<feature type="domain" description="STAS" evidence="3">
    <location>
        <begin position="2"/>
        <end position="108"/>
    </location>
</feature>
<comment type="caution">
    <text evidence="4">The sequence shown here is derived from an EMBL/GenBank/DDBJ whole genome shotgun (WGS) entry which is preliminary data.</text>
</comment>
<dbReference type="PANTHER" id="PTHR33495:SF2">
    <property type="entry name" value="ANTI-SIGMA FACTOR ANTAGONIST TM_1081-RELATED"/>
    <property type="match status" value="1"/>
</dbReference>
<evidence type="ECO:0000313" key="5">
    <source>
        <dbReference type="Proteomes" id="UP000220005"/>
    </source>
</evidence>
<gene>
    <name evidence="4" type="ORF">CGS58_11770</name>
</gene>
<dbReference type="PROSITE" id="PS50801">
    <property type="entry name" value="STAS"/>
    <property type="match status" value="1"/>
</dbReference>
<dbReference type="NCBIfam" id="TIGR00377">
    <property type="entry name" value="ant_ant_sig"/>
    <property type="match status" value="1"/>
</dbReference>
<accession>A0A2A7ANV0</accession>
<dbReference type="GO" id="GO:0043856">
    <property type="term" value="F:anti-sigma factor antagonist activity"/>
    <property type="evidence" value="ECO:0007669"/>
    <property type="project" value="InterPro"/>
</dbReference>
<evidence type="ECO:0000313" key="4">
    <source>
        <dbReference type="EMBL" id="PDX80711.1"/>
    </source>
</evidence>
<dbReference type="Pfam" id="PF13466">
    <property type="entry name" value="STAS_2"/>
    <property type="match status" value="1"/>
</dbReference>
<organism evidence="4 5">
    <name type="scientific">Faecalibacterium prausnitzii</name>
    <dbReference type="NCBI Taxonomy" id="853"/>
    <lineage>
        <taxon>Bacteria</taxon>
        <taxon>Bacillati</taxon>
        <taxon>Bacillota</taxon>
        <taxon>Clostridia</taxon>
        <taxon>Eubacteriales</taxon>
        <taxon>Oscillospiraceae</taxon>
        <taxon>Faecalibacterium</taxon>
    </lineage>
</organism>
<proteinExistence type="inferred from homology"/>
<dbReference type="InterPro" id="IPR058548">
    <property type="entry name" value="MlaB-like_STAS"/>
</dbReference>
<comment type="similarity">
    <text evidence="1 2">Belongs to the anti-sigma-factor antagonist family.</text>
</comment>
<dbReference type="PANTHER" id="PTHR33495">
    <property type="entry name" value="ANTI-SIGMA FACTOR ANTAGONIST TM_1081-RELATED-RELATED"/>
    <property type="match status" value="1"/>
</dbReference>
<dbReference type="InterPro" id="IPR036513">
    <property type="entry name" value="STAS_dom_sf"/>
</dbReference>
<reference evidence="4 5" key="1">
    <citation type="journal article" date="2017" name="Front. Microbiol.">
        <title>New Insights into the Diversity of the Genus Faecalibacterium.</title>
        <authorList>
            <person name="Benevides L."/>
            <person name="Burman S."/>
            <person name="Martin R."/>
            <person name="Robert V."/>
            <person name="Thomas M."/>
            <person name="Miquel S."/>
            <person name="Chain F."/>
            <person name="Sokol H."/>
            <person name="Bermudez-Humaran L.G."/>
            <person name="Morrison M."/>
            <person name="Langella P."/>
            <person name="Azevedo V.A."/>
            <person name="Chatel J.M."/>
            <person name="Soares S."/>
        </authorList>
    </citation>
    <scope>NUCLEOTIDE SEQUENCE [LARGE SCALE GENOMIC DNA]</scope>
    <source>
        <strain evidence="4 5">CNCM I 4575</strain>
    </source>
</reference>
<evidence type="ECO:0000256" key="2">
    <source>
        <dbReference type="RuleBase" id="RU003749"/>
    </source>
</evidence>
<evidence type="ECO:0000259" key="3">
    <source>
        <dbReference type="PROSITE" id="PS50801"/>
    </source>
</evidence>
<dbReference type="InterPro" id="IPR003658">
    <property type="entry name" value="Anti-sigma_ant"/>
</dbReference>
<sequence length="108" mass="11536">MATVTFSAADDLLYAYLAGEIDHDAAQNLRIQLDDALLTRTPSTLVLDLGGVGFMDSSGVGLILGRQRCARSLGGTLRIQHAPEQLRRVLQLAGIACADEPGREGQEE</sequence>